<reference evidence="1 2" key="1">
    <citation type="submission" date="2018-09" db="EMBL/GenBank/DDBJ databases">
        <title>Murine metabolic-syndrome-specific gut microbial biobank.</title>
        <authorList>
            <person name="Liu C."/>
        </authorList>
    </citation>
    <scope>NUCLEOTIDE SEQUENCE [LARGE SCALE GENOMIC DNA]</scope>
    <source>
        <strain evidence="1 2">C-30</strain>
    </source>
</reference>
<dbReference type="AlphaFoldDB" id="A0A4Q2B272"/>
<dbReference type="OrthoDB" id="2318352at2"/>
<dbReference type="RefSeq" id="WP_119448088.1">
    <property type="nucleotide sequence ID" value="NZ_QWMU01000001.1"/>
</dbReference>
<dbReference type="SUPFAM" id="SSF56327">
    <property type="entry name" value="LDH C-terminal domain-like"/>
    <property type="match status" value="1"/>
</dbReference>
<gene>
    <name evidence="1" type="ORF">D6C19_00135</name>
</gene>
<dbReference type="Proteomes" id="UP000289316">
    <property type="component" value="Unassembled WGS sequence"/>
</dbReference>
<dbReference type="GO" id="GO:0004459">
    <property type="term" value="F:L-lactate dehydrogenase (NAD+) activity"/>
    <property type="evidence" value="ECO:0007669"/>
    <property type="project" value="TreeGrafter"/>
</dbReference>
<name>A0A4Q2B272_9LACO</name>
<comment type="caution">
    <text evidence="1">The sequence shown here is derived from an EMBL/GenBank/DDBJ whole genome shotgun (WGS) entry which is preliminary data.</text>
</comment>
<evidence type="ECO:0000313" key="2">
    <source>
        <dbReference type="Proteomes" id="UP000289316"/>
    </source>
</evidence>
<organism evidence="1 2">
    <name type="scientific">Ligilactobacillus murinus</name>
    <dbReference type="NCBI Taxonomy" id="1622"/>
    <lineage>
        <taxon>Bacteria</taxon>
        <taxon>Bacillati</taxon>
        <taxon>Bacillota</taxon>
        <taxon>Bacilli</taxon>
        <taxon>Lactobacillales</taxon>
        <taxon>Lactobacillaceae</taxon>
        <taxon>Ligilactobacillus</taxon>
    </lineage>
</organism>
<accession>A0A4Q2B272</accession>
<dbReference type="EMBL" id="QZFR01000001">
    <property type="protein sequence ID" value="RXV75601.1"/>
    <property type="molecule type" value="Genomic_DNA"/>
</dbReference>
<sequence length="338" mass="38107">MFTKVRLRFDIKRDILLLLYRGGPKEIAFRQDEKWGIQMNNNIMICGENPELQLFLQTCILHDEHLKCFWFQINETPTAQVVSLVESSAFADNFVLEATAHPNWAELQLLLLGTPPKDYVEAEGKNAQRRWIQLVINQAMANGFRGKICVVLPHDHLWVYSALRFSGLPANNVFGLGTMGFSETVARLLGERLDIGSDPIYANVIGTQDEAFIAWSRAQIAGNSMLGIVAQDNSLFGQANLDEITKDYQAKALQANKVVTVLCLQRICRALFFNHPILVPLTHEIEFAKQKIAISEPVVLSKQGVAVLTKLALSEEEMTQYIKVKQNVLAELENLRKQ</sequence>
<dbReference type="PANTHER" id="PTHR43128">
    <property type="entry name" value="L-2-HYDROXYCARBOXYLATE DEHYDROGENASE (NAD(P)(+))"/>
    <property type="match status" value="1"/>
</dbReference>
<evidence type="ECO:0000313" key="1">
    <source>
        <dbReference type="EMBL" id="RXV75601.1"/>
    </source>
</evidence>
<dbReference type="GO" id="GO:0006089">
    <property type="term" value="P:lactate metabolic process"/>
    <property type="evidence" value="ECO:0007669"/>
    <property type="project" value="TreeGrafter"/>
</dbReference>
<dbReference type="PANTHER" id="PTHR43128:SF16">
    <property type="entry name" value="L-LACTATE DEHYDROGENASE"/>
    <property type="match status" value="1"/>
</dbReference>
<protein>
    <submittedName>
        <fullName evidence="1">Lactate dehydrogenase</fullName>
    </submittedName>
</protein>
<proteinExistence type="predicted"/>
<dbReference type="Gene3D" id="3.90.110.10">
    <property type="entry name" value="Lactate dehydrogenase/glycoside hydrolase, family 4, C-terminal"/>
    <property type="match status" value="1"/>
</dbReference>
<dbReference type="InterPro" id="IPR015955">
    <property type="entry name" value="Lactate_DH/Glyco_Ohase_4_C"/>
</dbReference>